<dbReference type="InterPro" id="IPR006311">
    <property type="entry name" value="TAT_signal"/>
</dbReference>
<sequence>MTEKQNGRLRRTVLKTTAGTIAAGVGSAAAITTAAASGSNIDTGDQVQVWGNGSWAPGWENSTRSGDWRKIHHSWAGDVVAYTNDRDGTDVYKVDWHRLDRDWWIAAHFVREI</sequence>
<dbReference type="OrthoDB" id="176419at2157"/>
<dbReference type="Proteomes" id="UP000509241">
    <property type="component" value="Chromosome"/>
</dbReference>
<dbReference type="PROSITE" id="PS51318">
    <property type="entry name" value="TAT"/>
    <property type="match status" value="1"/>
</dbReference>
<dbReference type="RefSeq" id="WP_179262909.1">
    <property type="nucleotide sequence ID" value="NZ_CP058601.1"/>
</dbReference>
<dbReference type="GeneID" id="56035025"/>
<dbReference type="AlphaFoldDB" id="A0A7D5K817"/>
<evidence type="ECO:0000313" key="1">
    <source>
        <dbReference type="EMBL" id="QLG50423.1"/>
    </source>
</evidence>
<gene>
    <name evidence="1" type="ORF">HYG82_17000</name>
</gene>
<proteinExistence type="predicted"/>
<dbReference type="KEGG" id="haly:HYG82_17000"/>
<keyword evidence="2" id="KW-1185">Reference proteome</keyword>
<evidence type="ECO:0000313" key="2">
    <source>
        <dbReference type="Proteomes" id="UP000509241"/>
    </source>
</evidence>
<name>A0A7D5K817_9EURY</name>
<dbReference type="EMBL" id="CP058601">
    <property type="protein sequence ID" value="QLG50423.1"/>
    <property type="molecule type" value="Genomic_DNA"/>
</dbReference>
<protein>
    <submittedName>
        <fullName evidence="1">Uncharacterized protein</fullName>
    </submittedName>
</protein>
<accession>A0A7D5K817</accession>
<reference evidence="1 2" key="1">
    <citation type="submission" date="2020-07" db="EMBL/GenBank/DDBJ databases">
        <authorList>
            <person name="Cui H."/>
        </authorList>
    </citation>
    <scope>NUCLEOTIDE SEQUENCE [LARGE SCALE GENOMIC DNA]</scope>
    <source>
        <strain evidence="1 2">YPL8</strain>
    </source>
</reference>
<organism evidence="1 2">
    <name type="scientific">Natrinema halophilum</name>
    <dbReference type="NCBI Taxonomy" id="1699371"/>
    <lineage>
        <taxon>Archaea</taxon>
        <taxon>Methanobacteriati</taxon>
        <taxon>Methanobacteriota</taxon>
        <taxon>Stenosarchaea group</taxon>
        <taxon>Halobacteria</taxon>
        <taxon>Halobacteriales</taxon>
        <taxon>Natrialbaceae</taxon>
        <taxon>Natrinema</taxon>
    </lineage>
</organism>